<keyword evidence="1" id="KW-0472">Membrane</keyword>
<evidence type="ECO:0000256" key="1">
    <source>
        <dbReference type="SAM" id="Phobius"/>
    </source>
</evidence>
<proteinExistence type="predicted"/>
<reference evidence="2" key="1">
    <citation type="journal article" date="2014" name="Int. J. Syst. Evol. Microbiol.">
        <title>Complete genome sequence of Corynebacterium casei LMG S-19264T (=DSM 44701T), isolated from a smear-ripened cheese.</title>
        <authorList>
            <consortium name="US DOE Joint Genome Institute (JGI-PGF)"/>
            <person name="Walter F."/>
            <person name="Albersmeier A."/>
            <person name="Kalinowski J."/>
            <person name="Ruckert C."/>
        </authorList>
    </citation>
    <scope>NUCLEOTIDE SEQUENCE</scope>
    <source>
        <strain evidence="2">JCM 17820</strain>
    </source>
</reference>
<dbReference type="EMBL" id="BMOU01000004">
    <property type="protein sequence ID" value="GGN97617.1"/>
    <property type="molecule type" value="Genomic_DNA"/>
</dbReference>
<comment type="caution">
    <text evidence="2">The sequence shown here is derived from an EMBL/GenBank/DDBJ whole genome shotgun (WGS) entry which is preliminary data.</text>
</comment>
<protein>
    <submittedName>
        <fullName evidence="2">Uncharacterized protein</fullName>
    </submittedName>
</protein>
<accession>A0A830GPL7</accession>
<keyword evidence="1" id="KW-1133">Transmembrane helix</keyword>
<reference evidence="2" key="2">
    <citation type="submission" date="2020-09" db="EMBL/GenBank/DDBJ databases">
        <authorList>
            <person name="Sun Q."/>
            <person name="Ohkuma M."/>
        </authorList>
    </citation>
    <scope>NUCLEOTIDE SEQUENCE</scope>
    <source>
        <strain evidence="2">JCM 17820</strain>
    </source>
</reference>
<feature type="transmembrane region" description="Helical" evidence="1">
    <location>
        <begin position="12"/>
        <end position="33"/>
    </location>
</feature>
<evidence type="ECO:0000313" key="2">
    <source>
        <dbReference type="EMBL" id="GGN97617.1"/>
    </source>
</evidence>
<feature type="transmembrane region" description="Helical" evidence="1">
    <location>
        <begin position="65"/>
        <end position="86"/>
    </location>
</feature>
<feature type="transmembrane region" description="Helical" evidence="1">
    <location>
        <begin position="42"/>
        <end position="59"/>
    </location>
</feature>
<keyword evidence="1" id="KW-0812">Transmembrane</keyword>
<gene>
    <name evidence="2" type="ORF">GCM10009030_27030</name>
</gene>
<name>A0A830GPL7_9EURY</name>
<evidence type="ECO:0000313" key="3">
    <source>
        <dbReference type="Proteomes" id="UP000605784"/>
    </source>
</evidence>
<organism evidence="2 3">
    <name type="scientific">Haloarcula pellucida</name>
    <dbReference type="NCBI Taxonomy" id="1427151"/>
    <lineage>
        <taxon>Archaea</taxon>
        <taxon>Methanobacteriati</taxon>
        <taxon>Methanobacteriota</taxon>
        <taxon>Stenosarchaea group</taxon>
        <taxon>Halobacteria</taxon>
        <taxon>Halobacteriales</taxon>
        <taxon>Haloarculaceae</taxon>
        <taxon>Haloarcula</taxon>
    </lineage>
</organism>
<sequence>MWPYHVVPDGNAALPHHYMTFLLAALVPLLIVWDDHRDREPWLVLCGILGGLASFGLVWARYPVIGATLSLVANALVILAPLRPAWSAFWPRRHRVAVILLGLGAADDVLQHAMGWPTPIDWVWKHGGRAVVVEAFGAVVGAV</sequence>
<dbReference type="AlphaFoldDB" id="A0A830GPL7"/>
<dbReference type="Proteomes" id="UP000605784">
    <property type="component" value="Unassembled WGS sequence"/>
</dbReference>
<keyword evidence="3" id="KW-1185">Reference proteome</keyword>
<dbReference type="RefSeq" id="WP_229783142.1">
    <property type="nucleotide sequence ID" value="NZ_BMOU01000004.1"/>
</dbReference>